<dbReference type="PANTHER" id="PTHR10151">
    <property type="entry name" value="ECTONUCLEOTIDE PYROPHOSPHATASE/PHOSPHODIESTERASE"/>
    <property type="match status" value="1"/>
</dbReference>
<name>A0A1M7KKK4_9FIRM</name>
<dbReference type="AlphaFoldDB" id="A0A1M7KKK4"/>
<sequence>MIKKINKTIMILIDGLSFKTAFNEMGFLNHLVEKGIGALYKVETELPPLSRPLYETIFTGVVPCCSGITTNKSIRLSSNESIFHLARDKGLKTSASAYYFLSELYNKAPFDPICDREQMNEKNPIQYGKFYFEDSYPDSHVFVDGEILRKNYDPDFLLIHTMGMDYVGHIYGSNSKEYKAQAGIVDGLLAWFLTAWIDQGYHIIVTSDHGMRNDGLHQGTGEEERIIPLFCISNLFKPGYNDITIPQTAIAPMICEILGVNTSSKMISFNIKVFRNN</sequence>
<dbReference type="PANTHER" id="PTHR10151:SF120">
    <property type="entry name" value="BIS(5'-ADENOSYL)-TRIPHOSPHATASE"/>
    <property type="match status" value="1"/>
</dbReference>
<gene>
    <name evidence="1" type="ORF">SAMN05660826_01588</name>
</gene>
<reference evidence="2" key="1">
    <citation type="submission" date="2016-11" db="EMBL/GenBank/DDBJ databases">
        <authorList>
            <person name="Varghese N."/>
            <person name="Submissions S."/>
        </authorList>
    </citation>
    <scope>NUCLEOTIDE SEQUENCE [LARGE SCALE GENOMIC DNA]</scope>
    <source>
        <strain evidence="2">DSM 18802</strain>
    </source>
</reference>
<dbReference type="Gene3D" id="3.40.720.10">
    <property type="entry name" value="Alkaline Phosphatase, subunit A"/>
    <property type="match status" value="1"/>
</dbReference>
<evidence type="ECO:0000313" key="1">
    <source>
        <dbReference type="EMBL" id="SHM65928.1"/>
    </source>
</evidence>
<protein>
    <submittedName>
        <fullName evidence="1">Type I phosphodiesterase / nucleotide pyrophosphatase</fullName>
    </submittedName>
</protein>
<dbReference type="STRING" id="447595.SAMN05660826_01588"/>
<dbReference type="SUPFAM" id="SSF53649">
    <property type="entry name" value="Alkaline phosphatase-like"/>
    <property type="match status" value="1"/>
</dbReference>
<proteinExistence type="predicted"/>
<dbReference type="InterPro" id="IPR002591">
    <property type="entry name" value="Phosphodiest/P_Trfase"/>
</dbReference>
<evidence type="ECO:0000313" key="2">
    <source>
        <dbReference type="Proteomes" id="UP000184375"/>
    </source>
</evidence>
<dbReference type="Proteomes" id="UP000184375">
    <property type="component" value="Unassembled WGS sequence"/>
</dbReference>
<dbReference type="RefSeq" id="WP_073257219.1">
    <property type="nucleotide sequence ID" value="NZ_FRCR01000009.1"/>
</dbReference>
<dbReference type="InterPro" id="IPR017850">
    <property type="entry name" value="Alkaline_phosphatase_core_sf"/>
</dbReference>
<accession>A0A1M7KKK4</accession>
<organism evidence="1 2">
    <name type="scientific">Caldanaerovirga acetigignens</name>
    <dbReference type="NCBI Taxonomy" id="447595"/>
    <lineage>
        <taxon>Bacteria</taxon>
        <taxon>Bacillati</taxon>
        <taxon>Bacillota</taxon>
        <taxon>Clostridia</taxon>
        <taxon>Thermosediminibacterales</taxon>
        <taxon>Thermosediminibacteraceae</taxon>
        <taxon>Caldanaerovirga</taxon>
    </lineage>
</organism>
<dbReference type="GO" id="GO:0016787">
    <property type="term" value="F:hydrolase activity"/>
    <property type="evidence" value="ECO:0007669"/>
    <property type="project" value="UniProtKB-ARBA"/>
</dbReference>
<dbReference type="EMBL" id="FRCR01000009">
    <property type="protein sequence ID" value="SHM65928.1"/>
    <property type="molecule type" value="Genomic_DNA"/>
</dbReference>
<keyword evidence="2" id="KW-1185">Reference proteome</keyword>
<dbReference type="Pfam" id="PF01663">
    <property type="entry name" value="Phosphodiest"/>
    <property type="match status" value="1"/>
</dbReference>